<evidence type="ECO:0000313" key="11">
    <source>
        <dbReference type="Proteomes" id="UP000015464"/>
    </source>
</evidence>
<feature type="domain" description="VPS28 C-terminal" evidence="8">
    <location>
        <begin position="155"/>
        <end position="251"/>
    </location>
</feature>
<dbReference type="InterPro" id="IPR017899">
    <property type="entry name" value="VPS28_C"/>
</dbReference>
<dbReference type="eggNOG" id="KOG3284">
    <property type="taxonomic scope" value="Eukaryota"/>
</dbReference>
<sequence length="251" mass="28508">MTDYYDIGLLEKDQDDTSEEPRMDQQIREDFASLYSIVVALENLEKVFTKDAISPDTFESTSNVLLQQWDSCLKDETVSSLFVSLEDFLSKYQLQCPRAMKRIQEHSEIAPTNKTPSNTPNHLSNTREQVAASTESPSDREPTIASAPLTTPAVSTAKSIAELVQNFITTLDAIRLNFVAKDQLHPLLSELVICMDDLTEMLNKQVSGRSKLVQWLIFINHMEPTDQLNEEQKDELLHNLEETYSECYGLL</sequence>
<feature type="region of interest" description="Disordered" evidence="7">
    <location>
        <begin position="107"/>
        <end position="149"/>
    </location>
</feature>
<comment type="function">
    <text evidence="5">Component of the ESCRT-I complex (endosomal sorting complex required for transport I), a regulator of vesicular trafficking process.</text>
</comment>
<dbReference type="InterPro" id="IPR037206">
    <property type="entry name" value="VPS28_C_sf"/>
</dbReference>
<evidence type="ECO:0000259" key="8">
    <source>
        <dbReference type="PROSITE" id="PS51310"/>
    </source>
</evidence>
<dbReference type="OrthoDB" id="2671at2759"/>
<evidence type="ECO:0000256" key="3">
    <source>
        <dbReference type="ARBA" id="ARBA00022753"/>
    </source>
</evidence>
<evidence type="ECO:0000256" key="2">
    <source>
        <dbReference type="ARBA" id="ARBA00022448"/>
    </source>
</evidence>
<accession>S9W3P3</accession>
<dbReference type="PROSITE" id="PS51313">
    <property type="entry name" value="VPS28_N"/>
    <property type="match status" value="1"/>
</dbReference>
<reference evidence="10 11" key="1">
    <citation type="journal article" date="2011" name="Science">
        <title>Comparative functional genomics of the fission yeasts.</title>
        <authorList>
            <person name="Rhind N."/>
            <person name="Chen Z."/>
            <person name="Yassour M."/>
            <person name="Thompson D.A."/>
            <person name="Haas B.J."/>
            <person name="Habib N."/>
            <person name="Wapinski I."/>
            <person name="Roy S."/>
            <person name="Lin M.F."/>
            <person name="Heiman D.I."/>
            <person name="Young S.K."/>
            <person name="Furuya K."/>
            <person name="Guo Y."/>
            <person name="Pidoux A."/>
            <person name="Chen H.M."/>
            <person name="Robbertse B."/>
            <person name="Goldberg J.M."/>
            <person name="Aoki K."/>
            <person name="Bayne E.H."/>
            <person name="Berlin A.M."/>
            <person name="Desjardins C.A."/>
            <person name="Dobbs E."/>
            <person name="Dukaj L."/>
            <person name="Fan L."/>
            <person name="FitzGerald M.G."/>
            <person name="French C."/>
            <person name="Gujja S."/>
            <person name="Hansen K."/>
            <person name="Keifenheim D."/>
            <person name="Levin J.Z."/>
            <person name="Mosher R.A."/>
            <person name="Mueller C.A."/>
            <person name="Pfiffner J."/>
            <person name="Priest M."/>
            <person name="Russ C."/>
            <person name="Smialowska A."/>
            <person name="Swoboda P."/>
            <person name="Sykes S.M."/>
            <person name="Vaughn M."/>
            <person name="Vengrova S."/>
            <person name="Yoder R."/>
            <person name="Zeng Q."/>
            <person name="Allshire R."/>
            <person name="Baulcombe D."/>
            <person name="Birren B.W."/>
            <person name="Brown W."/>
            <person name="Ekwall K."/>
            <person name="Kellis M."/>
            <person name="Leatherwood J."/>
            <person name="Levin H."/>
            <person name="Margalit H."/>
            <person name="Martienssen R."/>
            <person name="Nieduszynski C.A."/>
            <person name="Spatafora J.W."/>
            <person name="Friedman N."/>
            <person name="Dalgaard J.Z."/>
            <person name="Baumann P."/>
            <person name="Niki H."/>
            <person name="Regev A."/>
            <person name="Nusbaum C."/>
        </authorList>
    </citation>
    <scope>NUCLEOTIDE SEQUENCE [LARGE SCALE GENOMIC DNA]</scope>
    <source>
        <strain evidence="11">OY26 / ATCC MYA-4695 / CBS 11777 / NBRC 106824 / NRRL Y48691</strain>
    </source>
</reference>
<dbReference type="InterPro" id="IPR007143">
    <property type="entry name" value="Vps28"/>
</dbReference>
<evidence type="ECO:0000256" key="6">
    <source>
        <dbReference type="PROSITE-ProRule" id="PRU00642"/>
    </source>
</evidence>
<protein>
    <recommendedName>
        <fullName evidence="5">Vacuolar protein sorting-associated protein 28</fullName>
    </recommendedName>
    <alternativeName>
        <fullName evidence="5">ESCRT-I complex subunit VPS28</fullName>
    </alternativeName>
</protein>
<dbReference type="PROSITE" id="PS51310">
    <property type="entry name" value="VPS28_C"/>
    <property type="match status" value="1"/>
</dbReference>
<dbReference type="GO" id="GO:0044877">
    <property type="term" value="F:protein-containing complex binding"/>
    <property type="evidence" value="ECO:0007669"/>
    <property type="project" value="TreeGrafter"/>
</dbReference>
<dbReference type="RefSeq" id="XP_013022445.1">
    <property type="nucleotide sequence ID" value="XM_013166991.1"/>
</dbReference>
<dbReference type="SUPFAM" id="SSF140427">
    <property type="entry name" value="VPS28 C-terminal domain-like"/>
    <property type="match status" value="1"/>
</dbReference>
<dbReference type="GeneID" id="25036211"/>
<comment type="subcellular location">
    <subcellularLocation>
        <location evidence="1">Endosome</location>
    </subcellularLocation>
</comment>
<dbReference type="GO" id="GO:0000813">
    <property type="term" value="C:ESCRT I complex"/>
    <property type="evidence" value="ECO:0007669"/>
    <property type="project" value="UniProtKB-UniRule"/>
</dbReference>
<comment type="similarity">
    <text evidence="5 6">Belongs to the VPS28 family.</text>
</comment>
<organism evidence="10 11">
    <name type="scientific">Schizosaccharomyces cryophilus (strain OY26 / ATCC MYA-4695 / CBS 11777 / NBRC 106824 / NRRL Y48691)</name>
    <name type="common">Fission yeast</name>
    <dbReference type="NCBI Taxonomy" id="653667"/>
    <lineage>
        <taxon>Eukaryota</taxon>
        <taxon>Fungi</taxon>
        <taxon>Dikarya</taxon>
        <taxon>Ascomycota</taxon>
        <taxon>Taphrinomycotina</taxon>
        <taxon>Schizosaccharomycetes</taxon>
        <taxon>Schizosaccharomycetales</taxon>
        <taxon>Schizosaccharomycetaceae</taxon>
        <taxon>Schizosaccharomyces</taxon>
    </lineage>
</organism>
<evidence type="ECO:0000256" key="1">
    <source>
        <dbReference type="ARBA" id="ARBA00004177"/>
    </source>
</evidence>
<dbReference type="SUPFAM" id="SSF140111">
    <property type="entry name" value="Endosomal sorting complex assembly domain"/>
    <property type="match status" value="1"/>
</dbReference>
<evidence type="ECO:0000313" key="10">
    <source>
        <dbReference type="EMBL" id="EPY52565.1"/>
    </source>
</evidence>
<dbReference type="InterPro" id="IPR017898">
    <property type="entry name" value="VPS28_N"/>
</dbReference>
<dbReference type="PANTHER" id="PTHR12937:SF0">
    <property type="entry name" value="VACUOLAR PROTEIN SORTING-ASSOCIATED PROTEIN 28 HOMOLOG"/>
    <property type="match status" value="1"/>
</dbReference>
<dbReference type="OMA" id="CDEFPTV"/>
<dbReference type="Gene3D" id="1.20.120.1130">
    <property type="match status" value="1"/>
</dbReference>
<evidence type="ECO:0000256" key="4">
    <source>
        <dbReference type="ARBA" id="ARBA00022927"/>
    </source>
</evidence>
<dbReference type="AlphaFoldDB" id="S9W3P3"/>
<gene>
    <name evidence="10" type="ORF">SPOG_01885</name>
</gene>
<feature type="domain" description="VPS28 N-terminal" evidence="9">
    <location>
        <begin position="1"/>
        <end position="115"/>
    </location>
</feature>
<keyword evidence="4 5" id="KW-0653">Protein transport</keyword>
<dbReference type="HOGENOM" id="CLU_076417_1_0_1"/>
<dbReference type="GO" id="GO:0043328">
    <property type="term" value="P:protein transport to vacuole involved in ubiquitin-dependent protein catabolic process via the multivesicular body sorting pathway"/>
    <property type="evidence" value="ECO:0007669"/>
    <property type="project" value="EnsemblFungi"/>
</dbReference>
<dbReference type="Proteomes" id="UP000015464">
    <property type="component" value="Unassembled WGS sequence"/>
</dbReference>
<proteinExistence type="inferred from homology"/>
<name>S9W3P3_SCHCR</name>
<evidence type="ECO:0000259" key="9">
    <source>
        <dbReference type="PROSITE" id="PS51313"/>
    </source>
</evidence>
<dbReference type="InterPro" id="IPR038358">
    <property type="entry name" value="VPS28_N_sf"/>
</dbReference>
<feature type="compositionally biased region" description="Polar residues" evidence="7">
    <location>
        <begin position="110"/>
        <end position="136"/>
    </location>
</feature>
<dbReference type="PIRSF" id="PIRSF017535">
    <property type="entry name" value="VPS28"/>
    <property type="match status" value="1"/>
</dbReference>
<evidence type="ECO:0000256" key="5">
    <source>
        <dbReference type="PIRNR" id="PIRNR017535"/>
    </source>
</evidence>
<dbReference type="EMBL" id="KE546989">
    <property type="protein sequence ID" value="EPY52565.1"/>
    <property type="molecule type" value="Genomic_DNA"/>
</dbReference>
<dbReference type="InterPro" id="IPR037202">
    <property type="entry name" value="ESCRT_assembly_dom"/>
</dbReference>
<keyword evidence="3 5" id="KW-0967">Endosome</keyword>
<keyword evidence="11" id="KW-1185">Reference proteome</keyword>
<dbReference type="Pfam" id="PF03997">
    <property type="entry name" value="VPS28"/>
    <property type="match status" value="1"/>
</dbReference>
<keyword evidence="2 5" id="KW-0813">Transport</keyword>
<evidence type="ECO:0000256" key="7">
    <source>
        <dbReference type="SAM" id="MobiDB-lite"/>
    </source>
</evidence>
<dbReference type="STRING" id="653667.S9W3P3"/>
<dbReference type="PANTHER" id="PTHR12937">
    <property type="entry name" value="VACUOLAR PROTEIN SORTING 28, ISOFORM 2 VPS28"/>
    <property type="match status" value="1"/>
</dbReference>
<dbReference type="Gene3D" id="1.20.1440.200">
    <property type="match status" value="1"/>
</dbReference>